<organism evidence="1 2">
    <name type="scientific">Actinomyces urogenitalis DORA_12</name>
    <dbReference type="NCBI Taxonomy" id="1403939"/>
    <lineage>
        <taxon>Bacteria</taxon>
        <taxon>Bacillati</taxon>
        <taxon>Actinomycetota</taxon>
        <taxon>Actinomycetes</taxon>
        <taxon>Actinomycetales</taxon>
        <taxon>Actinomycetaceae</taxon>
        <taxon>Actinomyces</taxon>
    </lineage>
</organism>
<evidence type="ECO:0000313" key="2">
    <source>
        <dbReference type="Proteomes" id="UP000018852"/>
    </source>
</evidence>
<proteinExistence type="predicted"/>
<evidence type="ECO:0000313" key="1">
    <source>
        <dbReference type="EMBL" id="ETJ05229.1"/>
    </source>
</evidence>
<name>W1VMA1_9ACTO</name>
<dbReference type="AlphaFoldDB" id="W1VMA1"/>
<accession>W1VMA1</accession>
<gene>
    <name evidence="1" type="ORF">Q605_AUC00523G0003</name>
</gene>
<dbReference type="EMBL" id="AZLV01000523">
    <property type="protein sequence ID" value="ETJ05229.1"/>
    <property type="molecule type" value="Genomic_DNA"/>
</dbReference>
<dbReference type="PATRIC" id="fig|1403939.3.peg.731"/>
<dbReference type="Proteomes" id="UP000018852">
    <property type="component" value="Unassembled WGS sequence"/>
</dbReference>
<protein>
    <submittedName>
        <fullName evidence="1">Uncharacterized protein</fullName>
    </submittedName>
</protein>
<feature type="non-terminal residue" evidence="1">
    <location>
        <position position="1"/>
    </location>
</feature>
<comment type="caution">
    <text evidence="1">The sequence shown here is derived from an EMBL/GenBank/DDBJ whole genome shotgun (WGS) entry which is preliminary data.</text>
</comment>
<sequence length="49" mass="5448">QSMAEAARLRLAEKLRAKVEEAKILREARTGEFQPITEEIIDDGAGHQA</sequence>
<reference evidence="1 2" key="1">
    <citation type="submission" date="2013-12" db="EMBL/GenBank/DDBJ databases">
        <title>A Varibaculum cambriense genome reconstructed from a premature infant gut community with otherwise low bacterial novelty that shifts toward anaerobic metabolism during the third week of life.</title>
        <authorList>
            <person name="Brown C.T."/>
            <person name="Sharon I."/>
            <person name="Thomas B.C."/>
            <person name="Castelle C.J."/>
            <person name="Morowitz M.J."/>
            <person name="Banfield J.F."/>
        </authorList>
    </citation>
    <scope>NUCLEOTIDE SEQUENCE [LARGE SCALE GENOMIC DNA]</scope>
    <source>
        <strain evidence="2">DORA_12</strain>
    </source>
</reference>